<evidence type="ECO:0000259" key="1">
    <source>
        <dbReference type="Pfam" id="PF13472"/>
    </source>
</evidence>
<reference evidence="2 3" key="1">
    <citation type="submission" date="2019-10" db="EMBL/GenBank/DDBJ databases">
        <title>Thermopilla bonchosmolovskayae gen. nov., sp. nov., a moderately thermophilic Chloroflexi bacterium from a Chukotka hot spring (Arctic, Russia), representing a novel classis Thermopillaia, which include previously uncultivated lineage OLB14.</title>
        <authorList>
            <person name="Kochetkova T.V."/>
            <person name="Zayulina K.S."/>
            <person name="Zhigarkov V.S."/>
            <person name="Minaev N.V."/>
            <person name="Novikov A."/>
            <person name="Toshchakov S.V."/>
            <person name="Elcheninov A.G."/>
            <person name="Kublanov I.V."/>
        </authorList>
    </citation>
    <scope>NUCLEOTIDE SEQUENCE [LARGE SCALE GENOMIC DNA]</scope>
    <source>
        <strain evidence="2 3">3753O</strain>
    </source>
</reference>
<keyword evidence="3" id="KW-1185">Reference proteome</keyword>
<proteinExistence type="predicted"/>
<name>A0ABX6C438_9CHLR</name>
<dbReference type="Proteomes" id="UP000326331">
    <property type="component" value="Chromosome"/>
</dbReference>
<dbReference type="CDD" id="cd01832">
    <property type="entry name" value="SGNH_hydrolase_like_1"/>
    <property type="match status" value="1"/>
</dbReference>
<gene>
    <name evidence="2" type="ORF">Tbon_09800</name>
</gene>
<evidence type="ECO:0000313" key="2">
    <source>
        <dbReference type="EMBL" id="QFG03579.1"/>
    </source>
</evidence>
<protein>
    <submittedName>
        <fullName evidence="2">SGNH/GDSL hydrolase family protein</fullName>
    </submittedName>
</protein>
<dbReference type="RefSeq" id="WP_158067533.1">
    <property type="nucleotide sequence ID" value="NZ_CP042829.1"/>
</dbReference>
<dbReference type="Gene3D" id="3.40.50.1110">
    <property type="entry name" value="SGNH hydrolase"/>
    <property type="match status" value="1"/>
</dbReference>
<dbReference type="InterPro" id="IPR036514">
    <property type="entry name" value="SGNH_hydro_sf"/>
</dbReference>
<keyword evidence="2" id="KW-0378">Hydrolase</keyword>
<dbReference type="GO" id="GO:0016787">
    <property type="term" value="F:hydrolase activity"/>
    <property type="evidence" value="ECO:0007669"/>
    <property type="project" value="UniProtKB-KW"/>
</dbReference>
<evidence type="ECO:0000313" key="3">
    <source>
        <dbReference type="Proteomes" id="UP000326331"/>
    </source>
</evidence>
<dbReference type="InterPro" id="IPR013830">
    <property type="entry name" value="SGNH_hydro"/>
</dbReference>
<accession>A0ABX6C438</accession>
<feature type="domain" description="SGNH hydrolase-type esterase" evidence="1">
    <location>
        <begin position="7"/>
        <end position="186"/>
    </location>
</feature>
<dbReference type="Pfam" id="PF13472">
    <property type="entry name" value="Lipase_GDSL_2"/>
    <property type="match status" value="1"/>
</dbReference>
<organism evidence="2 3">
    <name type="scientific">Tepidiforma bonchosmolovskayae</name>
    <dbReference type="NCBI Taxonomy" id="2601677"/>
    <lineage>
        <taxon>Bacteria</taxon>
        <taxon>Bacillati</taxon>
        <taxon>Chloroflexota</taxon>
        <taxon>Tepidiformia</taxon>
        <taxon>Tepidiformales</taxon>
        <taxon>Tepidiformaceae</taxon>
        <taxon>Tepidiforma</taxon>
    </lineage>
</organism>
<dbReference type="EMBL" id="CP042829">
    <property type="protein sequence ID" value="QFG03579.1"/>
    <property type="molecule type" value="Genomic_DNA"/>
</dbReference>
<dbReference type="SUPFAM" id="SSF52266">
    <property type="entry name" value="SGNH hydrolase"/>
    <property type="match status" value="1"/>
</dbReference>
<sequence length="207" mass="21724">MPLRFLALGDSYTIGEAVDPAERWPAQLVRRLRASGLDLADPVIIATTGWTAAELAAAFDAAPPEGPFDLVTLLIGVNDQYRGLPCDGTYRSRINGLLGRAIEAAAGDPSRVVVLSIPDWGVTPFAEGRDRARIAAEIDAFNEVNRAAAAAAGARWLDVTAVSREAARDPGLLAGDGLHPSAGMYARWVELLLPAARAILAPSVSGS</sequence>